<organism evidence="5 6">
    <name type="scientific">Paenibacillus herberti</name>
    <dbReference type="NCBI Taxonomy" id="1619309"/>
    <lineage>
        <taxon>Bacteria</taxon>
        <taxon>Bacillati</taxon>
        <taxon>Bacillota</taxon>
        <taxon>Bacilli</taxon>
        <taxon>Bacillales</taxon>
        <taxon>Paenibacillaceae</taxon>
        <taxon>Paenibacillus</taxon>
    </lineage>
</organism>
<dbReference type="SUPFAM" id="SSF47413">
    <property type="entry name" value="lambda repressor-like DNA-binding domains"/>
    <property type="match status" value="1"/>
</dbReference>
<dbReference type="OrthoDB" id="43195at2"/>
<dbReference type="GO" id="GO:0000976">
    <property type="term" value="F:transcription cis-regulatory region binding"/>
    <property type="evidence" value="ECO:0007669"/>
    <property type="project" value="TreeGrafter"/>
</dbReference>
<keyword evidence="2" id="KW-0238">DNA-binding</keyword>
<sequence>MNERFCGRQVESRRISMVTLKDIAKKTNLSVTTVSRVVNFNDTSVCSEETQKLIWSLVESMNYKVKGKKSVAAEKPQTAYKLAYVLGLSSYASQGSYGYHIIKGIESEAVKKGIPIAFNCLDLDLYKPSELCDKLEELGVDAIIWVAGTNPDYFNKLKSKNIQVTIAGIEPKLIPDYVDYVGIDFYADTLGWLKTKLVSRFEKTAFIGSKTSSRFQAFVDAHKLLGKELRPEFIIEHEDWEIESAKSAMTAFLERSEELPEAVFAASDLIAIGSMHAFREKGIQLPEQVKILGFDNNEMGGYLSPGLTTISVPTFEIGVMAVQAAISKLREEREFPIRYILPTNYVERQSL</sequence>
<dbReference type="InterPro" id="IPR010982">
    <property type="entry name" value="Lambda_DNA-bd_dom_sf"/>
</dbReference>
<comment type="caution">
    <text evidence="5">The sequence shown here is derived from an EMBL/GenBank/DDBJ whole genome shotgun (WGS) entry which is preliminary data.</text>
</comment>
<dbReference type="Gene3D" id="1.10.260.40">
    <property type="entry name" value="lambda repressor-like DNA-binding domains"/>
    <property type="match status" value="1"/>
</dbReference>
<dbReference type="PANTHER" id="PTHR30146">
    <property type="entry name" value="LACI-RELATED TRANSCRIPTIONAL REPRESSOR"/>
    <property type="match status" value="1"/>
</dbReference>
<evidence type="ECO:0000256" key="1">
    <source>
        <dbReference type="ARBA" id="ARBA00023015"/>
    </source>
</evidence>
<evidence type="ECO:0000256" key="3">
    <source>
        <dbReference type="ARBA" id="ARBA00023163"/>
    </source>
</evidence>
<dbReference type="Gene3D" id="3.40.50.2300">
    <property type="match status" value="2"/>
</dbReference>
<dbReference type="SMART" id="SM00354">
    <property type="entry name" value="HTH_LACI"/>
    <property type="match status" value="1"/>
</dbReference>
<dbReference type="InterPro" id="IPR046335">
    <property type="entry name" value="LacI/GalR-like_sensor"/>
</dbReference>
<dbReference type="SUPFAM" id="SSF53822">
    <property type="entry name" value="Periplasmic binding protein-like I"/>
    <property type="match status" value="1"/>
</dbReference>
<dbReference type="InterPro" id="IPR000843">
    <property type="entry name" value="HTH_LacI"/>
</dbReference>
<keyword evidence="3" id="KW-0804">Transcription</keyword>
<dbReference type="Pfam" id="PF13377">
    <property type="entry name" value="Peripla_BP_3"/>
    <property type="match status" value="1"/>
</dbReference>
<proteinExistence type="predicted"/>
<dbReference type="Proteomes" id="UP000215145">
    <property type="component" value="Unassembled WGS sequence"/>
</dbReference>
<evidence type="ECO:0000313" key="6">
    <source>
        <dbReference type="Proteomes" id="UP000215145"/>
    </source>
</evidence>
<keyword evidence="6" id="KW-1185">Reference proteome</keyword>
<evidence type="ECO:0000256" key="2">
    <source>
        <dbReference type="ARBA" id="ARBA00023125"/>
    </source>
</evidence>
<feature type="domain" description="HTH lacI-type" evidence="4">
    <location>
        <begin position="17"/>
        <end position="80"/>
    </location>
</feature>
<reference evidence="5 6" key="1">
    <citation type="submission" date="2017-07" db="EMBL/GenBank/DDBJ databases">
        <title>Paenibacillus herberti R33 genome sequencing and assembly.</title>
        <authorList>
            <person name="Su W."/>
        </authorList>
    </citation>
    <scope>NUCLEOTIDE SEQUENCE [LARGE SCALE GENOMIC DNA]</scope>
    <source>
        <strain evidence="5 6">R33</strain>
    </source>
</reference>
<dbReference type="CDD" id="cd01392">
    <property type="entry name" value="HTH_LacI"/>
    <property type="match status" value="1"/>
</dbReference>
<dbReference type="AlphaFoldDB" id="A0A229NVC6"/>
<dbReference type="GO" id="GO:0003700">
    <property type="term" value="F:DNA-binding transcription factor activity"/>
    <property type="evidence" value="ECO:0007669"/>
    <property type="project" value="TreeGrafter"/>
</dbReference>
<dbReference type="PANTHER" id="PTHR30146:SF109">
    <property type="entry name" value="HTH-TYPE TRANSCRIPTIONAL REGULATOR GALS"/>
    <property type="match status" value="1"/>
</dbReference>
<name>A0A229NVC6_9BACL</name>
<keyword evidence="1" id="KW-0805">Transcription regulation</keyword>
<gene>
    <name evidence="5" type="ORF">CGZ75_22525</name>
</gene>
<dbReference type="EMBL" id="NMUQ01000003">
    <property type="protein sequence ID" value="OXM13790.1"/>
    <property type="molecule type" value="Genomic_DNA"/>
</dbReference>
<dbReference type="InterPro" id="IPR028082">
    <property type="entry name" value="Peripla_BP_I"/>
</dbReference>
<evidence type="ECO:0000259" key="4">
    <source>
        <dbReference type="SMART" id="SM00354"/>
    </source>
</evidence>
<dbReference type="Pfam" id="PF00356">
    <property type="entry name" value="LacI"/>
    <property type="match status" value="1"/>
</dbReference>
<evidence type="ECO:0000313" key="5">
    <source>
        <dbReference type="EMBL" id="OXM13790.1"/>
    </source>
</evidence>
<protein>
    <recommendedName>
        <fullName evidence="4">HTH lacI-type domain-containing protein</fullName>
    </recommendedName>
</protein>
<accession>A0A229NVC6</accession>